<keyword evidence="5" id="KW-1185">Reference proteome</keyword>
<dbReference type="Gene3D" id="2.160.20.120">
    <property type="match status" value="1"/>
</dbReference>
<proteinExistence type="predicted"/>
<name>A0A0M0G1P9_9BACI</name>
<evidence type="ECO:0000313" key="5">
    <source>
        <dbReference type="Proteomes" id="UP000037405"/>
    </source>
</evidence>
<feature type="domain" description="DUF4097" evidence="2">
    <location>
        <begin position="112"/>
        <end position="340"/>
    </location>
</feature>
<dbReference type="OrthoDB" id="2240743at2"/>
<dbReference type="Proteomes" id="UP000037405">
    <property type="component" value="Unassembled WGS sequence"/>
</dbReference>
<dbReference type="InterPro" id="IPR053959">
    <property type="entry name" value="YvlB/LiaX_N"/>
</dbReference>
<dbReference type="Pfam" id="PF22746">
    <property type="entry name" value="SHOCT-like_DUF2089-C"/>
    <property type="match status" value="1"/>
</dbReference>
<dbReference type="EMBL" id="LGUE01000005">
    <property type="protein sequence ID" value="KON83698.1"/>
    <property type="molecule type" value="Genomic_DNA"/>
</dbReference>
<feature type="region of interest" description="Disordered" evidence="1">
    <location>
        <begin position="51"/>
        <end position="72"/>
    </location>
</feature>
<feature type="domain" description="YvlB/LiaX N-terminal" evidence="3">
    <location>
        <begin position="3"/>
        <end position="34"/>
    </location>
</feature>
<dbReference type="Pfam" id="PF13349">
    <property type="entry name" value="DUF4097"/>
    <property type="match status" value="1"/>
</dbReference>
<sequence>MNEERKRILDMLENGTISAQEAVALLEALDKKPEEPKPKEKSFVDEFVSIFQDPDDQPKQKSTSSGSSNSKDKVVDFMNTALNKIKNFDFDFQLSQSVEVSHVFQQPEVSFDKIDIDVANGKVEIHPWSGAEVRVECDAKVYRTEDREEGLKQFHDTSSFSIEGDTLYFGTQSKWMKVNAKFYVPEHQYKKISVRLFNGGLNANDLEVEDLKAKAANGKIIVDGLRAKRANVETSNGAITLTRVSAEHVEAESINGKVLVEGDILHTDAQSLNGNIVCSLTGDKADTVHAKTVTGSVDFYVPENINISGEAKSNLGGFKMELEGIDVLEEKNEVVQKSIRFSRKTASPDKLHLFAETKTGSVLIKKYESKNVNSNKETN</sequence>
<dbReference type="PATRIC" id="fig|189381.12.peg.4219"/>
<gene>
    <name evidence="4" type="ORF">AF331_16140</name>
</gene>
<accession>A0A0M0G1P9</accession>
<dbReference type="PIRSF" id="PIRSF012569">
    <property type="entry name" value="UCP012569"/>
    <property type="match status" value="1"/>
</dbReference>
<reference evidence="5" key="1">
    <citation type="submission" date="2015-07" db="EMBL/GenBank/DDBJ databases">
        <title>Fjat-14235 jcm11544.</title>
        <authorList>
            <person name="Liu B."/>
            <person name="Wang J."/>
            <person name="Zhu Y."/>
            <person name="Liu G."/>
            <person name="Chen Q."/>
            <person name="Chen Z."/>
            <person name="Lan J."/>
            <person name="Che J."/>
            <person name="Ge C."/>
            <person name="Shi H."/>
            <person name="Pan Z."/>
            <person name="Liu X."/>
        </authorList>
    </citation>
    <scope>NUCLEOTIDE SEQUENCE [LARGE SCALE GENOMIC DNA]</scope>
    <source>
        <strain evidence="5">JCM 11544</strain>
    </source>
</reference>
<dbReference type="STRING" id="189381.GCA_900166615_02088"/>
<dbReference type="InterPro" id="IPR016599">
    <property type="entry name" value="UCP012569"/>
</dbReference>
<organism evidence="4 5">
    <name type="scientific">Rossellomorea marisflavi</name>
    <dbReference type="NCBI Taxonomy" id="189381"/>
    <lineage>
        <taxon>Bacteria</taxon>
        <taxon>Bacillati</taxon>
        <taxon>Bacillota</taxon>
        <taxon>Bacilli</taxon>
        <taxon>Bacillales</taxon>
        <taxon>Bacillaceae</taxon>
        <taxon>Rossellomorea</taxon>
    </lineage>
</organism>
<dbReference type="InterPro" id="IPR025164">
    <property type="entry name" value="Toastrack_DUF4097"/>
</dbReference>
<evidence type="ECO:0000259" key="2">
    <source>
        <dbReference type="Pfam" id="PF13349"/>
    </source>
</evidence>
<evidence type="ECO:0000256" key="1">
    <source>
        <dbReference type="SAM" id="MobiDB-lite"/>
    </source>
</evidence>
<comment type="caution">
    <text evidence="4">The sequence shown here is derived from an EMBL/GenBank/DDBJ whole genome shotgun (WGS) entry which is preliminary data.</text>
</comment>
<protein>
    <submittedName>
        <fullName evidence="4">Uncharacterized protein</fullName>
    </submittedName>
</protein>
<evidence type="ECO:0000259" key="3">
    <source>
        <dbReference type="Pfam" id="PF22746"/>
    </source>
</evidence>
<dbReference type="AlphaFoldDB" id="A0A0M0G1P9"/>
<evidence type="ECO:0000313" key="4">
    <source>
        <dbReference type="EMBL" id="KON83698.1"/>
    </source>
</evidence>
<feature type="compositionally biased region" description="Low complexity" evidence="1">
    <location>
        <begin position="60"/>
        <end position="69"/>
    </location>
</feature>
<dbReference type="RefSeq" id="WP_053429114.1">
    <property type="nucleotide sequence ID" value="NZ_LGUE01000005.1"/>
</dbReference>